<dbReference type="Pfam" id="PF00528">
    <property type="entry name" value="BPD_transp_1"/>
    <property type="match status" value="1"/>
</dbReference>
<evidence type="ECO:0000256" key="6">
    <source>
        <dbReference type="ARBA" id="ARBA00023136"/>
    </source>
</evidence>
<reference evidence="10" key="1">
    <citation type="journal article" date="2019" name="Int. J. Syst. Evol. Microbiol.">
        <title>The Global Catalogue of Microorganisms (GCM) 10K type strain sequencing project: providing services to taxonomists for standard genome sequencing and annotation.</title>
        <authorList>
            <consortium name="The Broad Institute Genomics Platform"/>
            <consortium name="The Broad Institute Genome Sequencing Center for Infectious Disease"/>
            <person name="Wu L."/>
            <person name="Ma J."/>
        </authorList>
    </citation>
    <scope>NUCLEOTIDE SEQUENCE [LARGE SCALE GENOMIC DNA]</scope>
    <source>
        <strain evidence="10">JCM 16924</strain>
    </source>
</reference>
<feature type="transmembrane region" description="Helical" evidence="7">
    <location>
        <begin position="100"/>
        <end position="129"/>
    </location>
</feature>
<gene>
    <name evidence="9" type="ORF">GCM10022232_44640</name>
</gene>
<dbReference type="InterPro" id="IPR000515">
    <property type="entry name" value="MetI-like"/>
</dbReference>
<organism evidence="9 10">
    <name type="scientific">Streptomyces plumbiresistens</name>
    <dbReference type="NCBI Taxonomy" id="511811"/>
    <lineage>
        <taxon>Bacteria</taxon>
        <taxon>Bacillati</taxon>
        <taxon>Actinomycetota</taxon>
        <taxon>Actinomycetes</taxon>
        <taxon>Kitasatosporales</taxon>
        <taxon>Streptomycetaceae</taxon>
        <taxon>Streptomyces</taxon>
    </lineage>
</organism>
<keyword evidence="2 7" id="KW-0813">Transport</keyword>
<dbReference type="InterPro" id="IPR050809">
    <property type="entry name" value="UgpAE/MalFG_permease"/>
</dbReference>
<feature type="transmembrane region" description="Helical" evidence="7">
    <location>
        <begin position="43"/>
        <end position="62"/>
    </location>
</feature>
<keyword evidence="5 7" id="KW-1133">Transmembrane helix</keyword>
<dbReference type="Proteomes" id="UP001500456">
    <property type="component" value="Unassembled WGS sequence"/>
</dbReference>
<dbReference type="InterPro" id="IPR035906">
    <property type="entry name" value="MetI-like_sf"/>
</dbReference>
<feature type="transmembrane region" description="Helical" evidence="7">
    <location>
        <begin position="294"/>
        <end position="316"/>
    </location>
</feature>
<dbReference type="SUPFAM" id="SSF161098">
    <property type="entry name" value="MetI-like"/>
    <property type="match status" value="1"/>
</dbReference>
<evidence type="ECO:0000256" key="2">
    <source>
        <dbReference type="ARBA" id="ARBA00022448"/>
    </source>
</evidence>
<protein>
    <submittedName>
        <fullName evidence="9">Sugar ABC transporter permease</fullName>
    </submittedName>
</protein>
<dbReference type="CDD" id="cd06261">
    <property type="entry name" value="TM_PBP2"/>
    <property type="match status" value="1"/>
</dbReference>
<dbReference type="PROSITE" id="PS50928">
    <property type="entry name" value="ABC_TM1"/>
    <property type="match status" value="1"/>
</dbReference>
<keyword evidence="10" id="KW-1185">Reference proteome</keyword>
<dbReference type="PANTHER" id="PTHR43227:SF8">
    <property type="entry name" value="DIACETYLCHITOBIOSE UPTAKE SYSTEM PERMEASE PROTEIN DASB"/>
    <property type="match status" value="1"/>
</dbReference>
<dbReference type="EMBL" id="BAAAZX010000012">
    <property type="protein sequence ID" value="GAA4001337.1"/>
    <property type="molecule type" value="Genomic_DNA"/>
</dbReference>
<proteinExistence type="inferred from homology"/>
<evidence type="ECO:0000313" key="9">
    <source>
        <dbReference type="EMBL" id="GAA4001337.1"/>
    </source>
</evidence>
<evidence type="ECO:0000313" key="10">
    <source>
        <dbReference type="Proteomes" id="UP001500456"/>
    </source>
</evidence>
<dbReference type="Gene3D" id="1.10.3720.10">
    <property type="entry name" value="MetI-like"/>
    <property type="match status" value="1"/>
</dbReference>
<evidence type="ECO:0000256" key="5">
    <source>
        <dbReference type="ARBA" id="ARBA00022989"/>
    </source>
</evidence>
<comment type="similarity">
    <text evidence="7">Belongs to the binding-protein-dependent transport system permease family.</text>
</comment>
<keyword evidence="4 7" id="KW-0812">Transmembrane</keyword>
<evidence type="ECO:0000256" key="3">
    <source>
        <dbReference type="ARBA" id="ARBA00022475"/>
    </source>
</evidence>
<evidence type="ECO:0000256" key="4">
    <source>
        <dbReference type="ARBA" id="ARBA00022692"/>
    </source>
</evidence>
<accession>A0ABP7RS78</accession>
<dbReference type="PANTHER" id="PTHR43227">
    <property type="entry name" value="BLL4140 PROTEIN"/>
    <property type="match status" value="1"/>
</dbReference>
<evidence type="ECO:0000256" key="1">
    <source>
        <dbReference type="ARBA" id="ARBA00004651"/>
    </source>
</evidence>
<name>A0ABP7RS78_9ACTN</name>
<keyword evidence="6 7" id="KW-0472">Membrane</keyword>
<comment type="caution">
    <text evidence="9">The sequence shown here is derived from an EMBL/GenBank/DDBJ whole genome shotgun (WGS) entry which is preliminary data.</text>
</comment>
<evidence type="ECO:0000256" key="7">
    <source>
        <dbReference type="RuleBase" id="RU363032"/>
    </source>
</evidence>
<keyword evidence="3" id="KW-1003">Cell membrane</keyword>
<sequence>MPESSGLSGRWRLRVVGGWSRPRGGSRRSNTAPRPWGRISTPWLYLAPALVVLGGLLVYPIYQLGLISFFQYTQAQVSGGEPTTFEGFGNYAELFGDEQFWQVLLATVLFAAACVVSTLAVGCALAVLLTRVRALPRLVLMLAALGAWATPAVTGSTVWLLLFDPDFGPVNRVLGLGDHSWTYGRYSAFFLVLLEVVWCSFPFVMVTVYAGIRAVPGEVLEAAALDGASQWRIWCSVLAPMLRPILTVVTIQSVIWDFKVFTQIYVMTNGGGIAGQNLVLNVYAYQQAFASSKYSLGSAIGVVMLLLLLAATLVYLRLLRRQGEEL</sequence>
<feature type="transmembrane region" description="Helical" evidence="7">
    <location>
        <begin position="183"/>
        <end position="212"/>
    </location>
</feature>
<feature type="transmembrane region" description="Helical" evidence="7">
    <location>
        <begin position="138"/>
        <end position="163"/>
    </location>
</feature>
<evidence type="ECO:0000259" key="8">
    <source>
        <dbReference type="PROSITE" id="PS50928"/>
    </source>
</evidence>
<feature type="transmembrane region" description="Helical" evidence="7">
    <location>
        <begin position="233"/>
        <end position="255"/>
    </location>
</feature>
<feature type="domain" description="ABC transmembrane type-1" evidence="8">
    <location>
        <begin position="104"/>
        <end position="315"/>
    </location>
</feature>
<comment type="subcellular location">
    <subcellularLocation>
        <location evidence="1 7">Cell membrane</location>
        <topology evidence="1 7">Multi-pass membrane protein</topology>
    </subcellularLocation>
</comment>